<name>A0A1R3JS05_COCAP</name>
<dbReference type="EMBL" id="AWWV01007212">
    <property type="protein sequence ID" value="OMO97521.1"/>
    <property type="molecule type" value="Genomic_DNA"/>
</dbReference>
<evidence type="ECO:0000313" key="3">
    <source>
        <dbReference type="Proteomes" id="UP000188268"/>
    </source>
</evidence>
<accession>A0A1R3JS05</accession>
<dbReference type="AlphaFoldDB" id="A0A1R3JS05"/>
<organism evidence="2 3">
    <name type="scientific">Corchorus capsularis</name>
    <name type="common">Jute</name>
    <dbReference type="NCBI Taxonomy" id="210143"/>
    <lineage>
        <taxon>Eukaryota</taxon>
        <taxon>Viridiplantae</taxon>
        <taxon>Streptophyta</taxon>
        <taxon>Embryophyta</taxon>
        <taxon>Tracheophyta</taxon>
        <taxon>Spermatophyta</taxon>
        <taxon>Magnoliopsida</taxon>
        <taxon>eudicotyledons</taxon>
        <taxon>Gunneridae</taxon>
        <taxon>Pentapetalae</taxon>
        <taxon>rosids</taxon>
        <taxon>malvids</taxon>
        <taxon>Malvales</taxon>
        <taxon>Malvaceae</taxon>
        <taxon>Grewioideae</taxon>
        <taxon>Apeibeae</taxon>
        <taxon>Corchorus</taxon>
    </lineage>
</organism>
<feature type="region of interest" description="Disordered" evidence="1">
    <location>
        <begin position="1"/>
        <end position="24"/>
    </location>
</feature>
<reference evidence="2 3" key="1">
    <citation type="submission" date="2013-09" db="EMBL/GenBank/DDBJ databases">
        <title>Corchorus capsularis genome sequencing.</title>
        <authorList>
            <person name="Alam M."/>
            <person name="Haque M.S."/>
            <person name="Islam M.S."/>
            <person name="Emdad E.M."/>
            <person name="Islam M.M."/>
            <person name="Ahmed B."/>
            <person name="Halim A."/>
            <person name="Hossen Q.M.M."/>
            <person name="Hossain M.Z."/>
            <person name="Ahmed R."/>
            <person name="Khan M.M."/>
            <person name="Islam R."/>
            <person name="Rashid M.M."/>
            <person name="Khan S.A."/>
            <person name="Rahman M.S."/>
            <person name="Alam M."/>
        </authorList>
    </citation>
    <scope>NUCLEOTIDE SEQUENCE [LARGE SCALE GENOMIC DNA]</scope>
    <source>
        <strain evidence="3">cv. CVL-1</strain>
        <tissue evidence="2">Whole seedling</tissue>
    </source>
</reference>
<evidence type="ECO:0000313" key="2">
    <source>
        <dbReference type="EMBL" id="OMO97521.1"/>
    </source>
</evidence>
<sequence length="24" mass="2849">MEEKLKPNEVMKGESSTIPYYNNF</sequence>
<dbReference type="Proteomes" id="UP000188268">
    <property type="component" value="Unassembled WGS sequence"/>
</dbReference>
<comment type="caution">
    <text evidence="2">The sequence shown here is derived from an EMBL/GenBank/DDBJ whole genome shotgun (WGS) entry which is preliminary data.</text>
</comment>
<feature type="compositionally biased region" description="Polar residues" evidence="1">
    <location>
        <begin position="14"/>
        <end position="24"/>
    </location>
</feature>
<feature type="compositionally biased region" description="Basic and acidic residues" evidence="1">
    <location>
        <begin position="1"/>
        <end position="12"/>
    </location>
</feature>
<keyword evidence="3" id="KW-1185">Reference proteome</keyword>
<gene>
    <name evidence="2" type="ORF">CCACVL1_04532</name>
</gene>
<proteinExistence type="predicted"/>
<dbReference type="Gramene" id="OMO97521">
    <property type="protein sequence ID" value="OMO97521"/>
    <property type="gene ID" value="CCACVL1_04532"/>
</dbReference>
<protein>
    <submittedName>
        <fullName evidence="2">Uncharacterized protein</fullName>
    </submittedName>
</protein>
<evidence type="ECO:0000256" key="1">
    <source>
        <dbReference type="SAM" id="MobiDB-lite"/>
    </source>
</evidence>